<evidence type="ECO:0000256" key="6">
    <source>
        <dbReference type="ARBA" id="ARBA00018045"/>
    </source>
</evidence>
<dbReference type="Gene3D" id="2.120.10.80">
    <property type="entry name" value="Kelch-type beta propeller"/>
    <property type="match status" value="2"/>
</dbReference>
<dbReference type="SUPFAM" id="SSF51197">
    <property type="entry name" value="Clavaminate synthase-like"/>
    <property type="match status" value="1"/>
</dbReference>
<evidence type="ECO:0000313" key="18">
    <source>
        <dbReference type="EMBL" id="EAN96600.1"/>
    </source>
</evidence>
<dbReference type="eggNOG" id="KOG2918">
    <property type="taxonomic scope" value="Eukaryota"/>
</dbReference>
<comment type="catalytic activity">
    <reaction evidence="15">
        <text>7-[(3S)-(3-amino-3-methoxycarbonyl)propyl]wyosine(37) in tRNA(Phe) + S-adenosyl-L-methionine + CO2 = wybutosine(37) in tRNA(Phe) + S-adenosyl-L-homocysteine + 2 H(+)</text>
        <dbReference type="Rhea" id="RHEA:37119"/>
        <dbReference type="Rhea" id="RHEA-COMP:11844"/>
        <dbReference type="Rhea" id="RHEA-COMP:11847"/>
        <dbReference type="ChEBI" id="CHEBI:15378"/>
        <dbReference type="ChEBI" id="CHEBI:16526"/>
        <dbReference type="ChEBI" id="CHEBI:57856"/>
        <dbReference type="ChEBI" id="CHEBI:59789"/>
        <dbReference type="ChEBI" id="CHEBI:73544"/>
        <dbReference type="ChEBI" id="CHEBI:74275"/>
        <dbReference type="EC" id="2.3.1.231"/>
    </reaction>
</comment>
<dbReference type="AlphaFoldDB" id="Q4DVQ0"/>
<evidence type="ECO:0000256" key="1">
    <source>
        <dbReference type="ARBA" id="ARBA00001806"/>
    </source>
</evidence>
<dbReference type="GO" id="GO:0031591">
    <property type="term" value="P:wybutosine biosynthetic process"/>
    <property type="evidence" value="ECO:0007669"/>
    <property type="project" value="TreeGrafter"/>
</dbReference>
<evidence type="ECO:0000256" key="11">
    <source>
        <dbReference type="ARBA" id="ARBA00025588"/>
    </source>
</evidence>
<dbReference type="InterPro" id="IPR003347">
    <property type="entry name" value="JmjC_dom"/>
</dbReference>
<keyword evidence="16" id="KW-1133">Transmembrane helix</keyword>
<evidence type="ECO:0000256" key="4">
    <source>
        <dbReference type="ARBA" id="ARBA00012155"/>
    </source>
</evidence>
<dbReference type="InterPro" id="IPR007213">
    <property type="entry name" value="Ppm1/Ppm2/Tcmp"/>
</dbReference>
<dbReference type="SMART" id="SM00558">
    <property type="entry name" value="JmjC"/>
    <property type="match status" value="1"/>
</dbReference>
<evidence type="ECO:0000259" key="17">
    <source>
        <dbReference type="PROSITE" id="PS51184"/>
    </source>
</evidence>
<dbReference type="Pfam" id="PF13621">
    <property type="entry name" value="Cupin_8"/>
    <property type="match status" value="1"/>
</dbReference>
<keyword evidence="19" id="KW-1185">Reference proteome</keyword>
<evidence type="ECO:0000256" key="14">
    <source>
        <dbReference type="ARBA" id="ARBA00030847"/>
    </source>
</evidence>
<dbReference type="Pfam" id="PF04072">
    <property type="entry name" value="LCM"/>
    <property type="match status" value="1"/>
</dbReference>
<feature type="domain" description="JmjC" evidence="17">
    <location>
        <begin position="937"/>
        <end position="1088"/>
    </location>
</feature>
<dbReference type="GO" id="GO:0008175">
    <property type="term" value="F:tRNA methyltransferase activity"/>
    <property type="evidence" value="ECO:0007669"/>
    <property type="project" value="TreeGrafter"/>
</dbReference>
<keyword evidence="8" id="KW-0808">Transferase</keyword>
<dbReference type="OMA" id="YRISTFC"/>
<dbReference type="PANTHER" id="PTHR46529:SF1">
    <property type="entry name" value="TRNA WYBUTOSINE-SYNTHESIZING PROTEIN 4"/>
    <property type="match status" value="1"/>
</dbReference>
<dbReference type="InterPro" id="IPR041667">
    <property type="entry name" value="Cupin_8"/>
</dbReference>
<evidence type="ECO:0000256" key="7">
    <source>
        <dbReference type="ARBA" id="ARBA00022603"/>
    </source>
</evidence>
<keyword evidence="9" id="KW-0949">S-adenosyl-L-methionine</keyword>
<comment type="catalytic activity">
    <reaction evidence="1">
        <text>7-[(3S)-3-amino-3-carboxypropyl]wyosine(37) in tRNA(Phe) + S-adenosyl-L-methionine = 7-[(3S)-(3-amino-3-methoxycarbonyl)propyl]wyosine(37) in tRNA(Phe) + S-adenosyl-L-homocysteine</text>
        <dbReference type="Rhea" id="RHEA:36903"/>
        <dbReference type="Rhea" id="RHEA-COMP:10379"/>
        <dbReference type="Rhea" id="RHEA-COMP:11844"/>
        <dbReference type="ChEBI" id="CHEBI:57856"/>
        <dbReference type="ChEBI" id="CHEBI:59789"/>
        <dbReference type="ChEBI" id="CHEBI:73543"/>
        <dbReference type="ChEBI" id="CHEBI:74275"/>
        <dbReference type="EC" id="2.1.1.290"/>
    </reaction>
</comment>
<evidence type="ECO:0000256" key="13">
    <source>
        <dbReference type="ARBA" id="ARBA00030231"/>
    </source>
</evidence>
<dbReference type="PANTHER" id="PTHR46529">
    <property type="entry name" value="TRNA WYBUTOSINE-SYNTHESIZING PROTEIN 4"/>
    <property type="match status" value="1"/>
</dbReference>
<proteinExistence type="inferred from homology"/>
<sequence length="1155" mass="129036">MSREASRCFNHKKSHLPFFTHGLRLFLCRVYVCVRQYIYIGGTFGFALFFVLLCVFAVLRLVRGSFGGLKEKIFFLLRLTKAMHLPMKQDGAAMAVPADVSFDAAVQRTNDDSVVSKRSAVFHGYFEDPYLRHFVRKFSRRSPLINRGYYLRMLVITDLIEKCICHLQCADPSIAAPVQVISLGAGYDTLAMRLKEEPQYANVHFYEVDFPSVMQSKSELVRAAPKGAFKEDLVAEPAQELVKLHGNNYRAIGVDLRGTEHDLINSLMKASQYFSPNHPTVLFAECVMQYMPPSSAADLIKLIACSFSRAIFVAYDQVNPADSFGNVMQVSLRAKGSPLLGLAETPGKTAMLRRALECRMQEARFANFHELSRHYLMGDERQRVEALEPFDEAEEWCEMCEHYGITMATTSHEVGMPAHPAFKETPSETTTEGSEEVAQSLVRVEKWPRGRFGFEGWGNGQAFSEKLSSGDVIIVSFGGFSATRSHQRTNTVYVHSLREGDCKVITAASSVEPPTLVFHSFSRVARGVYVVLGGRTNPKDVTMDAYLLQLELPEETEELQKTHLLALWTKLVPVAEANKLPEARYRHAATTVENRTKEELERPIFVFGGRNGAGHFLNDAWMATVCGEKIHWKHLPLTGDIPPPCCSSAVIDLPSTTAVLLSGGLMAGDVCEGAVWRVNWTKGNCRRMPYTVFPRFSHTMCHVEVGGVACVLALGGSTCRPREGHPSAVLLNPETGEAACVLALPPECPTWTRHCCISLGNGVVAVFGGGFTCFSFGTFAAKPLFLLLGERSDWHVTKQPKTAVHLSQSSPSPLLSRKRPAVEAQPFSKEAFLALVRQPNRPVVFRKVNMGRCVDLWANPTYLKEAEKNTIVSVHVARETYLLDFVKKNFTFRHVSFGSLVDHCVKAEENPHAAGSEAWYLRAVAPNMKTERANVWKDFPKLGGDFVLPPAVAEHVESRMHQACLRLNAPPLQLWTHYDTLDNVLCQVVGKKRVVLFPPSEYNNLYMSGSSSAVLNIDAPDLGRFPRFADACRHATEVVLEPGDMLFLPSLWFHHITTMEGSYSISVNVFFERFPHEDYDKKDLYGNKDLPAAARLRKRIVEQVQQLVSEPFIEKTSDGKPLPPDFVEFALRQAIQDLEEISDNMAVAHRGSKRL</sequence>
<keyword evidence="16" id="KW-0472">Membrane</keyword>
<dbReference type="PaxDb" id="353153-Q4DVQ0"/>
<evidence type="ECO:0000256" key="10">
    <source>
        <dbReference type="ARBA" id="ARBA00022694"/>
    </source>
</evidence>
<name>Q4DVQ0_TRYCC</name>
<dbReference type="SUPFAM" id="SSF53335">
    <property type="entry name" value="S-adenosyl-L-methionine-dependent methyltransferases"/>
    <property type="match status" value="1"/>
</dbReference>
<dbReference type="EC" id="2.3.1.231" evidence="4"/>
<keyword evidence="7" id="KW-0489">Methyltransferase</keyword>
<evidence type="ECO:0000256" key="9">
    <source>
        <dbReference type="ARBA" id="ARBA00022691"/>
    </source>
</evidence>
<dbReference type="InterPro" id="IPR029063">
    <property type="entry name" value="SAM-dependent_MTases_sf"/>
</dbReference>
<evidence type="ECO:0000256" key="8">
    <source>
        <dbReference type="ARBA" id="ARBA00022679"/>
    </source>
</evidence>
<feature type="transmembrane region" description="Helical" evidence="16">
    <location>
        <begin position="44"/>
        <end position="62"/>
    </location>
</feature>
<protein>
    <recommendedName>
        <fullName evidence="6">tRNA wybutosine-synthesizing protein 4</fullName>
        <ecNumber evidence="5">2.1.1.290</ecNumber>
        <ecNumber evidence="4">2.3.1.231</ecNumber>
    </recommendedName>
    <alternativeName>
        <fullName evidence="13">Leucine carboxyl methyltransferase 2</fullName>
    </alternativeName>
    <alternativeName>
        <fullName evidence="14">tRNA(Phe) (7-(3-amino-3-(methoxycarbonyl)propyl)wyosine(37)-N)-methoxycarbonyltransferase</fullName>
    </alternativeName>
    <alternativeName>
        <fullName evidence="12">tRNA(Phe) (7-(3-amino-3-carboxypropyl)wyosine(37)-O)-methyltransferase</fullName>
    </alternativeName>
</protein>
<evidence type="ECO:0000256" key="15">
    <source>
        <dbReference type="ARBA" id="ARBA00049250"/>
    </source>
</evidence>
<dbReference type="Gene3D" id="2.60.120.650">
    <property type="entry name" value="Cupin"/>
    <property type="match status" value="1"/>
</dbReference>
<evidence type="ECO:0000256" key="3">
    <source>
        <dbReference type="ARBA" id="ARBA00010703"/>
    </source>
</evidence>
<evidence type="ECO:0000256" key="16">
    <source>
        <dbReference type="SAM" id="Phobius"/>
    </source>
</evidence>
<keyword evidence="16" id="KW-0812">Transmembrane</keyword>
<dbReference type="Proteomes" id="UP000002296">
    <property type="component" value="Unassembled WGS sequence"/>
</dbReference>
<dbReference type="RefSeq" id="XP_818451.1">
    <property type="nucleotide sequence ID" value="XM_813358.1"/>
</dbReference>
<dbReference type="SMR" id="Q4DVQ0"/>
<comment type="function">
    <text evidence="11">Probable S-adenosyl-L-methionine-dependent methyltransferase that acts as a component of the wybutosine biosynthesis pathway. Wybutosine is a hyper modified guanosine with a tricyclic base found at the 3'-position adjacent to the anticodon of eukaryotic phenylalanine tRNA. May methylate the carboxyl group of leucine residues to form alpha-leucine ester residues.</text>
</comment>
<dbReference type="InParanoid" id="Q4DVQ0"/>
<dbReference type="SUPFAM" id="SSF50965">
    <property type="entry name" value="Galactose oxidase, central domain"/>
    <property type="match status" value="1"/>
</dbReference>
<dbReference type="UniPathway" id="UPA00375"/>
<comment type="pathway">
    <text evidence="2">tRNA modification; wybutosine-tRNA(Phe) biosynthesis.</text>
</comment>
<dbReference type="EC" id="2.1.1.290" evidence="5"/>
<reference evidence="18 19" key="1">
    <citation type="journal article" date="2005" name="Science">
        <title>The genome sequence of Trypanosoma cruzi, etiologic agent of Chagas disease.</title>
        <authorList>
            <person name="El-Sayed N.M."/>
            <person name="Myler P.J."/>
            <person name="Bartholomeu D.C."/>
            <person name="Nilsson D."/>
            <person name="Aggarwal G."/>
            <person name="Tran A.N."/>
            <person name="Ghedin E."/>
            <person name="Worthey E.A."/>
            <person name="Delcher A.L."/>
            <person name="Blandin G."/>
            <person name="Westenberger S.J."/>
            <person name="Caler E."/>
            <person name="Cerqueira G.C."/>
            <person name="Branche C."/>
            <person name="Haas B."/>
            <person name="Anupama A."/>
            <person name="Arner E."/>
            <person name="Aslund L."/>
            <person name="Attipoe P."/>
            <person name="Bontempi E."/>
            <person name="Bringaud F."/>
            <person name="Burton P."/>
            <person name="Cadag E."/>
            <person name="Campbell D.A."/>
            <person name="Carrington M."/>
            <person name="Crabtree J."/>
            <person name="Darban H."/>
            <person name="da Silveira J.F."/>
            <person name="de Jong P."/>
            <person name="Edwards K."/>
            <person name="Englund P.T."/>
            <person name="Fazelina G."/>
            <person name="Feldblyum T."/>
            <person name="Ferella M."/>
            <person name="Frasch A.C."/>
            <person name="Gull K."/>
            <person name="Horn D."/>
            <person name="Hou L."/>
            <person name="Huang Y."/>
            <person name="Kindlund E."/>
            <person name="Klingbeil M."/>
            <person name="Kluge S."/>
            <person name="Koo H."/>
            <person name="Lacerda D."/>
            <person name="Levin M.J."/>
            <person name="Lorenzi H."/>
            <person name="Louie T."/>
            <person name="Machado C.R."/>
            <person name="McCulloch R."/>
            <person name="McKenna A."/>
            <person name="Mizuno Y."/>
            <person name="Mottram J.C."/>
            <person name="Nelson S."/>
            <person name="Ochaya S."/>
            <person name="Osoegawa K."/>
            <person name="Pai G."/>
            <person name="Parsons M."/>
            <person name="Pentony M."/>
            <person name="Pettersson U."/>
            <person name="Pop M."/>
            <person name="Ramirez J.L."/>
            <person name="Rinta J."/>
            <person name="Robertson L."/>
            <person name="Salzberg S.L."/>
            <person name="Sanchez D.O."/>
            <person name="Seyler A."/>
            <person name="Sharma R."/>
            <person name="Shetty J."/>
            <person name="Simpson A.J."/>
            <person name="Sisk E."/>
            <person name="Tammi M.T."/>
            <person name="Tarleton R."/>
            <person name="Teixeira S."/>
            <person name="Van Aken S."/>
            <person name="Vogt C."/>
            <person name="Ward P.N."/>
            <person name="Wickstead B."/>
            <person name="Wortman J."/>
            <person name="White O."/>
            <person name="Fraser C.M."/>
            <person name="Stuart K.D."/>
            <person name="Andersson B."/>
        </authorList>
    </citation>
    <scope>NUCLEOTIDE SEQUENCE [LARGE SCALE GENOMIC DNA]</scope>
    <source>
        <strain evidence="18 19">CL Brener</strain>
    </source>
</reference>
<accession>Q4DVQ0</accession>
<evidence type="ECO:0000313" key="19">
    <source>
        <dbReference type="Proteomes" id="UP000002296"/>
    </source>
</evidence>
<dbReference type="Gene3D" id="3.40.50.150">
    <property type="entry name" value="Vaccinia Virus protein VP39"/>
    <property type="match status" value="1"/>
</dbReference>
<evidence type="ECO:0000256" key="2">
    <source>
        <dbReference type="ARBA" id="ARBA00004797"/>
    </source>
</evidence>
<dbReference type="Pfam" id="PF13418">
    <property type="entry name" value="Beta-prop_TYW4"/>
    <property type="match status" value="1"/>
</dbReference>
<dbReference type="InterPro" id="IPR011043">
    <property type="entry name" value="Gal_Oxase/kelch_b-propeller"/>
</dbReference>
<comment type="similarity">
    <text evidence="3">Belongs to the methyltransferase superfamily. LCMT family.</text>
</comment>
<dbReference type="GeneID" id="3550716"/>
<comment type="caution">
    <text evidence="18">The sequence shown here is derived from an EMBL/GenBank/DDBJ whole genome shotgun (WGS) entry which is preliminary data.</text>
</comment>
<dbReference type="STRING" id="353153.Q4DVQ0"/>
<dbReference type="eggNOG" id="KOG2132">
    <property type="taxonomic scope" value="Eukaryota"/>
</dbReference>
<keyword evidence="10" id="KW-0819">tRNA processing</keyword>
<gene>
    <name evidence="18" type="ORF">Tc00.1047053510659.130</name>
</gene>
<dbReference type="GO" id="GO:0030488">
    <property type="term" value="P:tRNA methylation"/>
    <property type="evidence" value="ECO:0007669"/>
    <property type="project" value="TreeGrafter"/>
</dbReference>
<organism evidence="18 19">
    <name type="scientific">Trypanosoma cruzi (strain CL Brener)</name>
    <dbReference type="NCBI Taxonomy" id="353153"/>
    <lineage>
        <taxon>Eukaryota</taxon>
        <taxon>Discoba</taxon>
        <taxon>Euglenozoa</taxon>
        <taxon>Kinetoplastea</taxon>
        <taxon>Metakinetoplastina</taxon>
        <taxon>Trypanosomatida</taxon>
        <taxon>Trypanosomatidae</taxon>
        <taxon>Trypanosoma</taxon>
        <taxon>Schizotrypanum</taxon>
    </lineage>
</organism>
<dbReference type="InterPro" id="IPR015915">
    <property type="entry name" value="Kelch-typ_b-propeller"/>
</dbReference>
<dbReference type="PROSITE" id="PS51184">
    <property type="entry name" value="JMJC"/>
    <property type="match status" value="1"/>
</dbReference>
<dbReference type="EMBL" id="AAHK01000141">
    <property type="protein sequence ID" value="EAN96600.1"/>
    <property type="molecule type" value="Genomic_DNA"/>
</dbReference>
<evidence type="ECO:0000256" key="12">
    <source>
        <dbReference type="ARBA" id="ARBA00029750"/>
    </source>
</evidence>
<evidence type="ECO:0000256" key="5">
    <source>
        <dbReference type="ARBA" id="ARBA00012779"/>
    </source>
</evidence>
<dbReference type="KEGG" id="tcr:510659.130"/>